<gene>
    <name evidence="9" type="ORF">HMPREF9473_01471</name>
</gene>
<dbReference type="InterPro" id="IPR011606">
    <property type="entry name" value="Brnchd-chn_aa_trnsp_permease"/>
</dbReference>
<feature type="transmembrane region" description="Helical" evidence="8">
    <location>
        <begin position="149"/>
        <end position="170"/>
    </location>
</feature>
<dbReference type="PANTHER" id="PTHR34979:SF1">
    <property type="entry name" value="INNER MEMBRANE PROTEIN YGAZ"/>
    <property type="match status" value="1"/>
</dbReference>
<evidence type="ECO:0000256" key="4">
    <source>
        <dbReference type="ARBA" id="ARBA00022475"/>
    </source>
</evidence>
<feature type="transmembrane region" description="Helical" evidence="8">
    <location>
        <begin position="78"/>
        <end position="99"/>
    </location>
</feature>
<comment type="subcellular location">
    <subcellularLocation>
        <location evidence="1">Cell membrane</location>
        <topology evidence="1">Multi-pass membrane protein</topology>
    </subcellularLocation>
</comment>
<keyword evidence="10" id="KW-1185">Reference proteome</keyword>
<reference evidence="9 10" key="1">
    <citation type="submission" date="2011-08" db="EMBL/GenBank/DDBJ databases">
        <title>The Genome Sequence of Clostridium hathewayi WAL-18680.</title>
        <authorList>
            <consortium name="The Broad Institute Genome Sequencing Platform"/>
            <person name="Earl A."/>
            <person name="Ward D."/>
            <person name="Feldgarden M."/>
            <person name="Gevers D."/>
            <person name="Finegold S.M."/>
            <person name="Summanen P.H."/>
            <person name="Molitoris D.R."/>
            <person name="Song M."/>
            <person name="Daigneault M."/>
            <person name="Allen-Vercoe E."/>
            <person name="Young S.K."/>
            <person name="Zeng Q."/>
            <person name="Gargeya S."/>
            <person name="Fitzgerald M."/>
            <person name="Haas B."/>
            <person name="Abouelleil A."/>
            <person name="Alvarado L."/>
            <person name="Arachchi H.M."/>
            <person name="Berlin A."/>
            <person name="Brown A."/>
            <person name="Chapman S.B."/>
            <person name="Chen Z."/>
            <person name="Dunbar C."/>
            <person name="Freedman E."/>
            <person name="Gearin G."/>
            <person name="Gellesch M."/>
            <person name="Goldberg J."/>
            <person name="Griggs A."/>
            <person name="Gujja S."/>
            <person name="Heiman D."/>
            <person name="Howarth C."/>
            <person name="Larson L."/>
            <person name="Lui A."/>
            <person name="MacDonald P.J.P."/>
            <person name="Montmayeur A."/>
            <person name="Murphy C."/>
            <person name="Neiman D."/>
            <person name="Pearson M."/>
            <person name="Priest M."/>
            <person name="Roberts A."/>
            <person name="Saif S."/>
            <person name="Shea T."/>
            <person name="Shenoy N."/>
            <person name="Sisk P."/>
            <person name="Stolte C."/>
            <person name="Sykes S."/>
            <person name="Wortman J."/>
            <person name="Nusbaum C."/>
            <person name="Birren B."/>
        </authorList>
    </citation>
    <scope>NUCLEOTIDE SEQUENCE [LARGE SCALE GENOMIC DNA]</scope>
    <source>
        <strain evidence="9 10">WAL-18680</strain>
    </source>
</reference>
<sequence>MCDDMTAGTINKNTGIRDRQMASTRRQAFRDGVRDGMPIALGYLAVSFTLGTAIQKAGMTAFQGMLASLLNNASAGEYVGFALIAAGASYWEVALLTLITNARYLLMSCALSQKFAPGAPLIHRLLVGYDVTDEIFGISIARPGYLNPYYNYGAMAVAMPGWALGTWLGVVVGNVLPLRAASALSVALYGMFLAVIIPPARNDKVVAGLVLLSFAASFLSVHLPALAGISGGTRTILLTVVIAGAAAVLFPIDRDEVSDKEVQ</sequence>
<dbReference type="Pfam" id="PF03591">
    <property type="entry name" value="AzlC"/>
    <property type="match status" value="1"/>
</dbReference>
<keyword evidence="3" id="KW-0813">Transport</keyword>
<comment type="similarity">
    <text evidence="2">Belongs to the AzlC family.</text>
</comment>
<evidence type="ECO:0000313" key="9">
    <source>
        <dbReference type="EMBL" id="EHI60541.1"/>
    </source>
</evidence>
<dbReference type="AlphaFoldDB" id="G5ID94"/>
<keyword evidence="4" id="KW-1003">Cell membrane</keyword>
<evidence type="ECO:0000256" key="3">
    <source>
        <dbReference type="ARBA" id="ARBA00022448"/>
    </source>
</evidence>
<dbReference type="Proteomes" id="UP000005384">
    <property type="component" value="Unassembled WGS sequence"/>
</dbReference>
<feature type="transmembrane region" description="Helical" evidence="8">
    <location>
        <begin position="176"/>
        <end position="197"/>
    </location>
</feature>
<dbReference type="RefSeq" id="WP_006779457.1">
    <property type="nucleotide sequence ID" value="NZ_CP040506.1"/>
</dbReference>
<dbReference type="HOGENOM" id="CLU_065777_3_2_9"/>
<keyword evidence="6 8" id="KW-1133">Transmembrane helix</keyword>
<dbReference type="GO" id="GO:1903785">
    <property type="term" value="P:L-valine transmembrane transport"/>
    <property type="evidence" value="ECO:0007669"/>
    <property type="project" value="TreeGrafter"/>
</dbReference>
<evidence type="ECO:0000313" key="10">
    <source>
        <dbReference type="Proteomes" id="UP000005384"/>
    </source>
</evidence>
<evidence type="ECO:0000256" key="8">
    <source>
        <dbReference type="SAM" id="Phobius"/>
    </source>
</evidence>
<dbReference type="PATRIC" id="fig|742737.3.peg.1487"/>
<feature type="transmembrane region" description="Helical" evidence="8">
    <location>
        <begin position="39"/>
        <end position="58"/>
    </location>
</feature>
<evidence type="ECO:0008006" key="11">
    <source>
        <dbReference type="Google" id="ProtNLM"/>
    </source>
</evidence>
<keyword evidence="5 8" id="KW-0812">Transmembrane</keyword>
<evidence type="ECO:0000256" key="7">
    <source>
        <dbReference type="ARBA" id="ARBA00023136"/>
    </source>
</evidence>
<feature type="transmembrane region" description="Helical" evidence="8">
    <location>
        <begin position="235"/>
        <end position="252"/>
    </location>
</feature>
<protein>
    <recommendedName>
        <fullName evidence="11">Branched-chain amino acid ABC transporter permease</fullName>
    </recommendedName>
</protein>
<dbReference type="EMBL" id="ADLN01000015">
    <property type="protein sequence ID" value="EHI60541.1"/>
    <property type="molecule type" value="Genomic_DNA"/>
</dbReference>
<evidence type="ECO:0000256" key="2">
    <source>
        <dbReference type="ARBA" id="ARBA00010735"/>
    </source>
</evidence>
<dbReference type="GO" id="GO:0005886">
    <property type="term" value="C:plasma membrane"/>
    <property type="evidence" value="ECO:0007669"/>
    <property type="project" value="UniProtKB-SubCell"/>
</dbReference>
<evidence type="ECO:0000256" key="5">
    <source>
        <dbReference type="ARBA" id="ARBA00022692"/>
    </source>
</evidence>
<comment type="caution">
    <text evidence="9">The sequence shown here is derived from an EMBL/GenBank/DDBJ whole genome shotgun (WGS) entry which is preliminary data.</text>
</comment>
<proteinExistence type="inferred from homology"/>
<evidence type="ECO:0000256" key="1">
    <source>
        <dbReference type="ARBA" id="ARBA00004651"/>
    </source>
</evidence>
<evidence type="ECO:0000256" key="6">
    <source>
        <dbReference type="ARBA" id="ARBA00022989"/>
    </source>
</evidence>
<organism evidence="9 10">
    <name type="scientific">Hungatella hathewayi WAL-18680</name>
    <dbReference type="NCBI Taxonomy" id="742737"/>
    <lineage>
        <taxon>Bacteria</taxon>
        <taxon>Bacillati</taxon>
        <taxon>Bacillota</taxon>
        <taxon>Clostridia</taxon>
        <taxon>Lachnospirales</taxon>
        <taxon>Lachnospiraceae</taxon>
        <taxon>Hungatella</taxon>
    </lineage>
</organism>
<accession>G5ID94</accession>
<keyword evidence="7 8" id="KW-0472">Membrane</keyword>
<feature type="transmembrane region" description="Helical" evidence="8">
    <location>
        <begin position="209"/>
        <end position="229"/>
    </location>
</feature>
<dbReference type="PANTHER" id="PTHR34979">
    <property type="entry name" value="INNER MEMBRANE PROTEIN YGAZ"/>
    <property type="match status" value="1"/>
</dbReference>
<name>G5ID94_9FIRM</name>